<keyword evidence="6" id="KW-1185">Reference proteome</keyword>
<organism evidence="5 6">
    <name type="scientific">Diaporthe eres</name>
    <name type="common">Phomopsis oblonga</name>
    <dbReference type="NCBI Taxonomy" id="83184"/>
    <lineage>
        <taxon>Eukaryota</taxon>
        <taxon>Fungi</taxon>
        <taxon>Dikarya</taxon>
        <taxon>Ascomycota</taxon>
        <taxon>Pezizomycotina</taxon>
        <taxon>Sordariomycetes</taxon>
        <taxon>Sordariomycetidae</taxon>
        <taxon>Diaporthales</taxon>
        <taxon>Diaporthaceae</taxon>
        <taxon>Diaporthe</taxon>
        <taxon>Diaporthe eres species complex</taxon>
    </lineage>
</organism>
<keyword evidence="4" id="KW-0456">Lyase</keyword>
<evidence type="ECO:0000256" key="4">
    <source>
        <dbReference type="ARBA" id="ARBA00023239"/>
    </source>
</evidence>
<dbReference type="Gene3D" id="3.30.1360.20">
    <property type="entry name" value="Transcriptional coactivator/pterin dehydratase"/>
    <property type="match status" value="1"/>
</dbReference>
<evidence type="ECO:0000313" key="6">
    <source>
        <dbReference type="Proteomes" id="UP001430848"/>
    </source>
</evidence>
<evidence type="ECO:0000256" key="3">
    <source>
        <dbReference type="ARBA" id="ARBA00013252"/>
    </source>
</evidence>
<dbReference type="SUPFAM" id="SSF55248">
    <property type="entry name" value="PCD-like"/>
    <property type="match status" value="1"/>
</dbReference>
<evidence type="ECO:0000256" key="2">
    <source>
        <dbReference type="ARBA" id="ARBA00006472"/>
    </source>
</evidence>
<dbReference type="EC" id="4.2.1.96" evidence="3"/>
<comment type="caution">
    <text evidence="5">The sequence shown here is derived from an EMBL/GenBank/DDBJ whole genome shotgun (WGS) entry which is preliminary data.</text>
</comment>
<comment type="similarity">
    <text evidence="2">Belongs to the pterin-4-alpha-carbinolamine dehydratase family.</text>
</comment>
<dbReference type="Pfam" id="PF01329">
    <property type="entry name" value="Pterin_4a"/>
    <property type="match status" value="1"/>
</dbReference>
<name>A0ABR1PFG1_DIAER</name>
<dbReference type="InterPro" id="IPR001533">
    <property type="entry name" value="Pterin_deHydtase"/>
</dbReference>
<reference evidence="5 6" key="1">
    <citation type="submission" date="2024-02" db="EMBL/GenBank/DDBJ databases">
        <title>De novo assembly and annotation of 12 fungi associated with fruit tree decline syndrome in Ontario, Canada.</title>
        <authorList>
            <person name="Sulman M."/>
            <person name="Ellouze W."/>
            <person name="Ilyukhin E."/>
        </authorList>
    </citation>
    <scope>NUCLEOTIDE SEQUENCE [LARGE SCALE GENOMIC DNA]</scope>
    <source>
        <strain evidence="5 6">M169</strain>
    </source>
</reference>
<dbReference type="InterPro" id="IPR036428">
    <property type="entry name" value="PCD_sf"/>
</dbReference>
<dbReference type="EMBL" id="JAKNSF020000013">
    <property type="protein sequence ID" value="KAK7735472.1"/>
    <property type="molecule type" value="Genomic_DNA"/>
</dbReference>
<gene>
    <name evidence="5" type="ORF">SLS63_003942</name>
</gene>
<proteinExistence type="inferred from homology"/>
<protein>
    <recommendedName>
        <fullName evidence="3">4a-hydroxytetrahydrobiopterin dehydratase</fullName>
        <ecNumber evidence="3">4.2.1.96</ecNumber>
    </recommendedName>
</protein>
<evidence type="ECO:0000313" key="5">
    <source>
        <dbReference type="EMBL" id="KAK7735472.1"/>
    </source>
</evidence>
<accession>A0ABR1PFG1</accession>
<evidence type="ECO:0000256" key="1">
    <source>
        <dbReference type="ARBA" id="ARBA00001554"/>
    </source>
</evidence>
<dbReference type="Proteomes" id="UP001430848">
    <property type="component" value="Unassembled WGS sequence"/>
</dbReference>
<comment type="catalytic activity">
    <reaction evidence="1">
        <text>(4aS,6R)-4a-hydroxy-L-erythro-5,6,7,8-tetrahydrobiopterin = (6R)-L-erythro-6,7-dihydrobiopterin + H2O</text>
        <dbReference type="Rhea" id="RHEA:11920"/>
        <dbReference type="ChEBI" id="CHEBI:15377"/>
        <dbReference type="ChEBI" id="CHEBI:15642"/>
        <dbReference type="ChEBI" id="CHEBI:43120"/>
        <dbReference type="EC" id="4.2.1.96"/>
    </reaction>
</comment>
<sequence length="98" mass="10796">MSNQPTYPVSKRWRVSENGKALEAQLHFPNFKKTWTYNKVFMRWTTHDTGSISDKDVEMAKICDGYATSLGEKTAVAGGVTTEGGESGLVNLVKELPG</sequence>